<evidence type="ECO:0008006" key="3">
    <source>
        <dbReference type="Google" id="ProtNLM"/>
    </source>
</evidence>
<sequence>MAQQKSVTLVISHMLDPEHGKRYEEWLGKIMPVAAEFSRAPWR</sequence>
<dbReference type="Proteomes" id="UP000274346">
    <property type="component" value="Chromosome"/>
</dbReference>
<name>A0A3P8J564_RAOTE</name>
<dbReference type="KEGG" id="rtg:NCTC13098_05848"/>
<evidence type="ECO:0000313" key="1">
    <source>
        <dbReference type="EMBL" id="VDR29439.1"/>
    </source>
</evidence>
<accession>A0A3P8J564</accession>
<dbReference type="AlphaFoldDB" id="A0A3P8J564"/>
<gene>
    <name evidence="1" type="ORF">NCTC13098_05848</name>
</gene>
<reference evidence="1 2" key="1">
    <citation type="submission" date="2018-12" db="EMBL/GenBank/DDBJ databases">
        <authorList>
            <consortium name="Pathogen Informatics"/>
        </authorList>
    </citation>
    <scope>NUCLEOTIDE SEQUENCE [LARGE SCALE GENOMIC DNA]</scope>
    <source>
        <strain evidence="1 2">NCTC13098</strain>
    </source>
</reference>
<protein>
    <recommendedName>
        <fullName evidence="3">Antibiotic biosynthesis monooxygenase</fullName>
    </recommendedName>
</protein>
<proteinExistence type="predicted"/>
<organism evidence="1 2">
    <name type="scientific">Raoultella terrigena</name>
    <name type="common">Klebsiella terrigena</name>
    <dbReference type="NCBI Taxonomy" id="577"/>
    <lineage>
        <taxon>Bacteria</taxon>
        <taxon>Pseudomonadati</taxon>
        <taxon>Pseudomonadota</taxon>
        <taxon>Gammaproteobacteria</taxon>
        <taxon>Enterobacterales</taxon>
        <taxon>Enterobacteriaceae</taxon>
        <taxon>Klebsiella/Raoultella group</taxon>
        <taxon>Raoultella</taxon>
    </lineage>
</organism>
<dbReference type="EMBL" id="LR131271">
    <property type="protein sequence ID" value="VDR29439.1"/>
    <property type="molecule type" value="Genomic_DNA"/>
</dbReference>
<evidence type="ECO:0000313" key="2">
    <source>
        <dbReference type="Proteomes" id="UP000274346"/>
    </source>
</evidence>